<dbReference type="SMART" id="SM01332">
    <property type="entry name" value="Cyclin_C"/>
    <property type="match status" value="1"/>
</dbReference>
<evidence type="ECO:0000313" key="8">
    <source>
        <dbReference type="EMBL" id="PMD18629.1"/>
    </source>
</evidence>
<dbReference type="GO" id="GO:0051301">
    <property type="term" value="P:cell division"/>
    <property type="evidence" value="ECO:0007669"/>
    <property type="project" value="UniProtKB-KW"/>
</dbReference>
<evidence type="ECO:0000259" key="6">
    <source>
        <dbReference type="SMART" id="SM00385"/>
    </source>
</evidence>
<dbReference type="InterPro" id="IPR006671">
    <property type="entry name" value="Cyclin_N"/>
</dbReference>
<comment type="similarity">
    <text evidence="4">Belongs to the cyclin family.</text>
</comment>
<dbReference type="InterPro" id="IPR048258">
    <property type="entry name" value="Cyclins_cyclin-box"/>
</dbReference>
<dbReference type="SUPFAM" id="SSF47954">
    <property type="entry name" value="Cyclin-like"/>
    <property type="match status" value="2"/>
</dbReference>
<feature type="domain" description="Cyclin-like" evidence="6">
    <location>
        <begin position="405"/>
        <end position="489"/>
    </location>
</feature>
<dbReference type="SMART" id="SM00385">
    <property type="entry name" value="CYCLIN"/>
    <property type="match status" value="2"/>
</dbReference>
<dbReference type="InterPro" id="IPR039361">
    <property type="entry name" value="Cyclin"/>
</dbReference>
<dbReference type="Pfam" id="PF00134">
    <property type="entry name" value="Cyclin_N"/>
    <property type="match status" value="1"/>
</dbReference>
<feature type="region of interest" description="Disordered" evidence="5">
    <location>
        <begin position="1"/>
        <end position="39"/>
    </location>
</feature>
<feature type="domain" description="Cyclin-like" evidence="6">
    <location>
        <begin position="502"/>
        <end position="583"/>
    </location>
</feature>
<keyword evidence="3" id="KW-0131">Cell cycle</keyword>
<dbReference type="CDD" id="cd20512">
    <property type="entry name" value="CYCLIN_CLBs_yeast_rpt2"/>
    <property type="match status" value="1"/>
</dbReference>
<evidence type="ECO:0000256" key="5">
    <source>
        <dbReference type="SAM" id="MobiDB-lite"/>
    </source>
</evidence>
<evidence type="ECO:0000256" key="2">
    <source>
        <dbReference type="ARBA" id="ARBA00023127"/>
    </source>
</evidence>
<dbReference type="InterPro" id="IPR036915">
    <property type="entry name" value="Cyclin-like_sf"/>
</dbReference>
<dbReference type="STRING" id="1745343.A0A2J6PX76"/>
<dbReference type="FunFam" id="1.10.472.10:FF:000001">
    <property type="entry name" value="G2/mitotic-specific cyclin"/>
    <property type="match status" value="1"/>
</dbReference>
<feature type="region of interest" description="Disordered" evidence="5">
    <location>
        <begin position="154"/>
        <end position="207"/>
    </location>
</feature>
<protein>
    <submittedName>
        <fullName evidence="8">Uncharacterized protein</fullName>
    </submittedName>
</protein>
<evidence type="ECO:0000259" key="7">
    <source>
        <dbReference type="SMART" id="SM01332"/>
    </source>
</evidence>
<name>A0A2J6PX76_9HELO</name>
<evidence type="ECO:0000256" key="1">
    <source>
        <dbReference type="ARBA" id="ARBA00022618"/>
    </source>
</evidence>
<feature type="compositionally biased region" description="Polar residues" evidence="5">
    <location>
        <begin position="161"/>
        <end position="173"/>
    </location>
</feature>
<organism evidence="8 9">
    <name type="scientific">Hyaloscypha hepaticicola</name>
    <dbReference type="NCBI Taxonomy" id="2082293"/>
    <lineage>
        <taxon>Eukaryota</taxon>
        <taxon>Fungi</taxon>
        <taxon>Dikarya</taxon>
        <taxon>Ascomycota</taxon>
        <taxon>Pezizomycotina</taxon>
        <taxon>Leotiomycetes</taxon>
        <taxon>Helotiales</taxon>
        <taxon>Hyaloscyphaceae</taxon>
        <taxon>Hyaloscypha</taxon>
    </lineage>
</organism>
<dbReference type="Pfam" id="PF02984">
    <property type="entry name" value="Cyclin_C"/>
    <property type="match status" value="1"/>
</dbReference>
<feature type="compositionally biased region" description="Polar residues" evidence="5">
    <location>
        <begin position="17"/>
        <end position="28"/>
    </location>
</feature>
<dbReference type="InterPro" id="IPR013763">
    <property type="entry name" value="Cyclin-like_dom"/>
</dbReference>
<evidence type="ECO:0000313" key="9">
    <source>
        <dbReference type="Proteomes" id="UP000235672"/>
    </source>
</evidence>
<feature type="domain" description="Cyclin C-terminal" evidence="7">
    <location>
        <begin position="498"/>
        <end position="613"/>
    </location>
</feature>
<dbReference type="PROSITE" id="PS00292">
    <property type="entry name" value="CYCLINS"/>
    <property type="match status" value="1"/>
</dbReference>
<dbReference type="EMBL" id="KZ613493">
    <property type="protein sequence ID" value="PMD18629.1"/>
    <property type="molecule type" value="Genomic_DNA"/>
</dbReference>
<accession>A0A2J6PX76</accession>
<feature type="region of interest" description="Disordered" evidence="5">
    <location>
        <begin position="109"/>
        <end position="131"/>
    </location>
</feature>
<dbReference type="Gene3D" id="1.10.472.10">
    <property type="entry name" value="Cyclin-like"/>
    <property type="match status" value="2"/>
</dbReference>
<dbReference type="PANTHER" id="PTHR10177">
    <property type="entry name" value="CYCLINS"/>
    <property type="match status" value="1"/>
</dbReference>
<dbReference type="OrthoDB" id="5590282at2759"/>
<evidence type="ECO:0000256" key="4">
    <source>
        <dbReference type="RuleBase" id="RU000383"/>
    </source>
</evidence>
<evidence type="ECO:0000256" key="3">
    <source>
        <dbReference type="ARBA" id="ARBA00023306"/>
    </source>
</evidence>
<dbReference type="CDD" id="cd20568">
    <property type="entry name" value="CYCLIN_CLBs_yeast_rpt1"/>
    <property type="match status" value="1"/>
</dbReference>
<dbReference type="Proteomes" id="UP000235672">
    <property type="component" value="Unassembled WGS sequence"/>
</dbReference>
<keyword evidence="9" id="KW-1185">Reference proteome</keyword>
<proteinExistence type="inferred from homology"/>
<reference evidence="8 9" key="1">
    <citation type="submission" date="2016-05" db="EMBL/GenBank/DDBJ databases">
        <title>A degradative enzymes factory behind the ericoid mycorrhizal symbiosis.</title>
        <authorList>
            <consortium name="DOE Joint Genome Institute"/>
            <person name="Martino E."/>
            <person name="Morin E."/>
            <person name="Grelet G."/>
            <person name="Kuo A."/>
            <person name="Kohler A."/>
            <person name="Daghino S."/>
            <person name="Barry K."/>
            <person name="Choi C."/>
            <person name="Cichocki N."/>
            <person name="Clum A."/>
            <person name="Copeland A."/>
            <person name="Hainaut M."/>
            <person name="Haridas S."/>
            <person name="Labutti K."/>
            <person name="Lindquist E."/>
            <person name="Lipzen A."/>
            <person name="Khouja H.-R."/>
            <person name="Murat C."/>
            <person name="Ohm R."/>
            <person name="Olson A."/>
            <person name="Spatafora J."/>
            <person name="Veneault-Fourrey C."/>
            <person name="Henrissat B."/>
            <person name="Grigoriev I."/>
            <person name="Martin F."/>
            <person name="Perotto S."/>
        </authorList>
    </citation>
    <scope>NUCLEOTIDE SEQUENCE [LARGE SCALE GENOMIC DNA]</scope>
    <source>
        <strain evidence="8 9">UAMH 7357</strain>
    </source>
</reference>
<dbReference type="AlphaFoldDB" id="A0A2J6PX76"/>
<gene>
    <name evidence="8" type="ORF">NA56DRAFT_661277</name>
</gene>
<keyword evidence="2 4" id="KW-0195">Cyclin</keyword>
<keyword evidence="1" id="KW-0132">Cell division</keyword>
<sequence length="657" mass="73732">MDARPQRPARAIRVQPDENTAPPQSKQILHQRHKSTGTLSSMLQVGGLKAAAKRTAFGDVSNTVKSVSNVQDDSAISGKHVLQEIVKPLAPQEKPAAFLRPAQRPLNGASANVPLNNNSSSTSNPILNIPRGLPEVKGAAIKRTLSKKNTLIYKDVDSEPAQPSQIDASQSARPGSAPVPPVHQSLGPRQHKSQPQIMPPPINIATRPDLQSLRRTLSRVPDNNYADPSQDPLHSDPVYVDAPEVQITSDEAYETHMRLDREEKELAAKEIIVRQLRQLPAPPLVSEPEEYWEEDEEDMYDEQGYMTAHSNPSRGDNTTGGATTVLFPKVTNKVRNELAAAKSYVEASRTIEEIEDEQWDTSMVAEYGDEIFAYMRELENKMLPNAHYMDLQSEIQWSMRSVLMDWLIQVHHRFALLPETLFLCVNYIDRFLSCKIVSLGKLQLVGATAIFVAAKYEEINCPSVQEIVYMVDGGYSVDEILKAERFMLTMLQFELGWPGPMSFLRRISKADDYDLETRTLAKYFLEVTIMDERFVGSPPSYVAAGAHCFARLMLKKGDWTPTHVYYSGYTWTQLRPLVSMMKECCENPTKHHAAVFEKYSDRRYKRAALFVQAEMGKGFTLPSMHASRPSLPSLESVAAQMQSEARESLKRMVQISG</sequence>
<dbReference type="InterPro" id="IPR004367">
    <property type="entry name" value="Cyclin_C-dom"/>
</dbReference>